<evidence type="ECO:0000259" key="2">
    <source>
        <dbReference type="Pfam" id="PF24696"/>
    </source>
</evidence>
<dbReference type="EMBL" id="DSJL01000007">
    <property type="protein sequence ID" value="HEF64583.1"/>
    <property type="molecule type" value="Genomic_DNA"/>
</dbReference>
<reference evidence="3" key="1">
    <citation type="journal article" date="2020" name="mSystems">
        <title>Genome- and Community-Level Interaction Insights into Carbon Utilization and Element Cycling Functions of Hydrothermarchaeota in Hydrothermal Sediment.</title>
        <authorList>
            <person name="Zhou Z."/>
            <person name="Liu Y."/>
            <person name="Xu W."/>
            <person name="Pan J."/>
            <person name="Luo Z.H."/>
            <person name="Li M."/>
        </authorList>
    </citation>
    <scope>NUCLEOTIDE SEQUENCE [LARGE SCALE GENOMIC DNA]</scope>
    <source>
        <strain evidence="3">SpSt-222</strain>
    </source>
</reference>
<dbReference type="InterPro" id="IPR057767">
    <property type="entry name" value="UGSC-like_dom"/>
</dbReference>
<name>A0A7C1K4N7_THERO</name>
<feature type="domain" description="UGSC-like" evidence="2">
    <location>
        <begin position="4"/>
        <end position="94"/>
    </location>
</feature>
<dbReference type="Pfam" id="PF24696">
    <property type="entry name" value="UGSC"/>
    <property type="match status" value="1"/>
</dbReference>
<feature type="region of interest" description="Disordered" evidence="1">
    <location>
        <begin position="1"/>
        <end position="23"/>
    </location>
</feature>
<gene>
    <name evidence="3" type="ORF">ENP47_03100</name>
</gene>
<evidence type="ECO:0000313" key="3">
    <source>
        <dbReference type="EMBL" id="HEF64583.1"/>
    </source>
</evidence>
<accession>A0A7C1K4N7</accession>
<proteinExistence type="predicted"/>
<evidence type="ECO:0000256" key="1">
    <source>
        <dbReference type="SAM" id="MobiDB-lite"/>
    </source>
</evidence>
<comment type="caution">
    <text evidence="3">The sequence shown here is derived from an EMBL/GenBank/DDBJ whole genome shotgun (WGS) entry which is preliminary data.</text>
</comment>
<organism evidence="3">
    <name type="scientific">Thermomicrobium roseum</name>
    <dbReference type="NCBI Taxonomy" id="500"/>
    <lineage>
        <taxon>Bacteria</taxon>
        <taxon>Pseudomonadati</taxon>
        <taxon>Thermomicrobiota</taxon>
        <taxon>Thermomicrobia</taxon>
        <taxon>Thermomicrobiales</taxon>
        <taxon>Thermomicrobiaceae</taxon>
        <taxon>Thermomicrobium</taxon>
    </lineage>
</organism>
<dbReference type="AlphaFoldDB" id="A0A7C1K4N7"/>
<sequence length="94" mass="10185">MPVLVDPTGQTTQTVKSRAPRTRHSLRGARVCMIDNGKKNADLLLQAIGALLRERYGVAEVVMHRKPNISVPVEPQVVADLKSRCDLAIAAVGD</sequence>
<protein>
    <recommendedName>
        <fullName evidence="2">UGSC-like domain-containing protein</fullName>
    </recommendedName>
</protein>